<protein>
    <submittedName>
        <fullName evidence="1">WXG100 family type VII secretion target</fullName>
    </submittedName>
</protein>
<keyword evidence="2" id="KW-1185">Reference proteome</keyword>
<organism evidence="1 2">
    <name type="scientific">Nocardia halotolerans</name>
    <dbReference type="NCBI Taxonomy" id="1755878"/>
    <lineage>
        <taxon>Bacteria</taxon>
        <taxon>Bacillati</taxon>
        <taxon>Actinomycetota</taxon>
        <taxon>Actinomycetes</taxon>
        <taxon>Mycobacteriales</taxon>
        <taxon>Nocardiaceae</taxon>
        <taxon>Nocardia</taxon>
    </lineage>
</organism>
<evidence type="ECO:0000313" key="1">
    <source>
        <dbReference type="EMBL" id="MFC4373787.1"/>
    </source>
</evidence>
<reference evidence="2" key="1">
    <citation type="journal article" date="2019" name="Int. J. Syst. Evol. Microbiol.">
        <title>The Global Catalogue of Microorganisms (GCM) 10K type strain sequencing project: providing services to taxonomists for standard genome sequencing and annotation.</title>
        <authorList>
            <consortium name="The Broad Institute Genomics Platform"/>
            <consortium name="The Broad Institute Genome Sequencing Center for Infectious Disease"/>
            <person name="Wu L."/>
            <person name="Ma J."/>
        </authorList>
    </citation>
    <scope>NUCLEOTIDE SEQUENCE [LARGE SCALE GENOMIC DNA]</scope>
    <source>
        <strain evidence="2">IBRC-M 10490</strain>
    </source>
</reference>
<comment type="caution">
    <text evidence="1">The sequence shown here is derived from an EMBL/GenBank/DDBJ whole genome shotgun (WGS) entry which is preliminary data.</text>
</comment>
<dbReference type="EMBL" id="JBHSDL010000006">
    <property type="protein sequence ID" value="MFC4373787.1"/>
    <property type="molecule type" value="Genomic_DNA"/>
</dbReference>
<name>A0ABV8VG73_9NOCA</name>
<proteinExistence type="predicted"/>
<sequence>MADGPNAAGTFLNENSALIPGAVDTFDDAAAPENDLLVEGTDYRDSYYQESNFLLSNVGGPSAEDGGDVNAGVMKGTLLGDSYEGYHGLTKAFGSGGSVTDKVDAISKAAATGTDWVSAAQTFGKAIKGTTTLAKFDPFNFLGTQLMTWMLEHVEPMRKSLDSITGNPDMVQAYSASWSAIAESLTTTAEQWAAALDTGIGEWVGDTAVAYHAIATELTGQIAEKAAVAQVLADCNEAMKGIVETVRGIVVEILSSLAGMLAEMTVLLIASAGTATPALIARALLDISLAATSVSQLLIELGKALISTKSMAQSAVQLVRGVTAVETAKQ</sequence>
<dbReference type="Proteomes" id="UP001595844">
    <property type="component" value="Unassembled WGS sequence"/>
</dbReference>
<gene>
    <name evidence="1" type="ORF">ACFO5K_06695</name>
</gene>
<accession>A0ABV8VG73</accession>
<dbReference type="RefSeq" id="WP_378557368.1">
    <property type="nucleotide sequence ID" value="NZ_JBHSDL010000006.1"/>
</dbReference>
<evidence type="ECO:0000313" key="2">
    <source>
        <dbReference type="Proteomes" id="UP001595844"/>
    </source>
</evidence>
<dbReference type="InterPro" id="IPR036689">
    <property type="entry name" value="ESAT-6-like_sf"/>
</dbReference>
<dbReference type="SUPFAM" id="SSF140453">
    <property type="entry name" value="EsxAB dimer-like"/>
    <property type="match status" value="1"/>
</dbReference>